<dbReference type="PANTHER" id="PTHR33734:SF22">
    <property type="entry name" value="MEMBRANE-BOUND LYTIC MUREIN TRANSGLYCOSYLASE D"/>
    <property type="match status" value="1"/>
</dbReference>
<dbReference type="HOGENOM" id="CLU_907995_0_0_9"/>
<feature type="domain" description="LysM" evidence="1">
    <location>
        <begin position="71"/>
        <end position="116"/>
    </location>
</feature>
<dbReference type="PANTHER" id="PTHR33734">
    <property type="entry name" value="LYSM DOMAIN-CONTAINING GPI-ANCHORED PROTEIN 2"/>
    <property type="match status" value="1"/>
</dbReference>
<dbReference type="Pfam" id="PF01476">
    <property type="entry name" value="LysM"/>
    <property type="match status" value="2"/>
</dbReference>
<gene>
    <name evidence="2" type="ordered locus">Acear_1564</name>
</gene>
<dbReference type="eggNOG" id="COG1388">
    <property type="taxonomic scope" value="Bacteria"/>
</dbReference>
<dbReference type="OrthoDB" id="9811296at2"/>
<dbReference type="InterPro" id="IPR036779">
    <property type="entry name" value="LysM_dom_sf"/>
</dbReference>
<dbReference type="Gene3D" id="3.10.350.10">
    <property type="entry name" value="LysM domain"/>
    <property type="match status" value="2"/>
</dbReference>
<evidence type="ECO:0000313" key="3">
    <source>
        <dbReference type="Proteomes" id="UP000001661"/>
    </source>
</evidence>
<feature type="domain" description="LysM" evidence="1">
    <location>
        <begin position="128"/>
        <end position="172"/>
    </location>
</feature>
<dbReference type="CDD" id="cd00118">
    <property type="entry name" value="LysM"/>
    <property type="match status" value="2"/>
</dbReference>
<dbReference type="SUPFAM" id="SSF54106">
    <property type="entry name" value="LysM domain"/>
    <property type="match status" value="2"/>
</dbReference>
<name>D9QRC9_ACEAZ</name>
<sequence length="322" mass="37007">MNGISLSRVVRSRERLLQQNYRQLDQQVTDSDPEQIIRQLRRIQNQQLNLLDDLISGLEEPTPPSPSVKLAQHIVQQGETLFLLARKYNTTVARILRVNPDIEDPDVIQTGMVINLPIILPQRPECYFEYTVKPGDTLFRLAQRFDTTVNQLVYYNSISDSDLIYPGRILLIPCPDNQDNQKKSLEEYEGDIEVANESNNENGIYFDTLARDNENNFNGTVKDNLFTADTKFRLERILENFGIQAPERIDFEENIVIGAVGYDIEALDLEDRTLKVVVTDKPKGYHLIKVTKEEFSVEGSHRIDFVTAEDSSLDQKRINISF</sequence>
<proteinExistence type="predicted"/>
<dbReference type="STRING" id="574087.Acear_1564"/>
<dbReference type="InterPro" id="IPR018392">
    <property type="entry name" value="LysM"/>
</dbReference>
<dbReference type="EMBL" id="CP002105">
    <property type="protein sequence ID" value="ADL13070.1"/>
    <property type="molecule type" value="Genomic_DNA"/>
</dbReference>
<dbReference type="KEGG" id="aar:Acear_1564"/>
<dbReference type="PROSITE" id="PS51782">
    <property type="entry name" value="LYSM"/>
    <property type="match status" value="2"/>
</dbReference>
<reference evidence="2 3" key="1">
    <citation type="journal article" date="2010" name="Stand. Genomic Sci.">
        <title>Complete genome sequence of Acetohalobium arabaticum type strain (Z-7288).</title>
        <authorList>
            <person name="Sikorski J."/>
            <person name="Lapidus A."/>
            <person name="Chertkov O."/>
            <person name="Lucas S."/>
            <person name="Copeland A."/>
            <person name="Glavina Del Rio T."/>
            <person name="Nolan M."/>
            <person name="Tice H."/>
            <person name="Cheng J.F."/>
            <person name="Han C."/>
            <person name="Brambilla E."/>
            <person name="Pitluck S."/>
            <person name="Liolios K."/>
            <person name="Ivanova N."/>
            <person name="Mavromatis K."/>
            <person name="Mikhailova N."/>
            <person name="Pati A."/>
            <person name="Bruce D."/>
            <person name="Detter C."/>
            <person name="Tapia R."/>
            <person name="Goodwin L."/>
            <person name="Chen A."/>
            <person name="Palaniappan K."/>
            <person name="Land M."/>
            <person name="Hauser L."/>
            <person name="Chang Y.J."/>
            <person name="Jeffries C.D."/>
            <person name="Rohde M."/>
            <person name="Goker M."/>
            <person name="Spring S."/>
            <person name="Woyke T."/>
            <person name="Bristow J."/>
            <person name="Eisen J.A."/>
            <person name="Markowitz V."/>
            <person name="Hugenholtz P."/>
            <person name="Kyrpides N.C."/>
            <person name="Klenk H.P."/>
        </authorList>
    </citation>
    <scope>NUCLEOTIDE SEQUENCE [LARGE SCALE GENOMIC DNA]</scope>
    <source>
        <strain evidence="3">ATCC 49924 / DSM 5501 / Z-7288</strain>
    </source>
</reference>
<evidence type="ECO:0000313" key="2">
    <source>
        <dbReference type="EMBL" id="ADL13070.1"/>
    </source>
</evidence>
<dbReference type="Proteomes" id="UP000001661">
    <property type="component" value="Chromosome"/>
</dbReference>
<dbReference type="AlphaFoldDB" id="D9QRC9"/>
<dbReference type="SMART" id="SM00257">
    <property type="entry name" value="LysM"/>
    <property type="match status" value="2"/>
</dbReference>
<organism evidence="2 3">
    <name type="scientific">Acetohalobium arabaticum (strain ATCC 49924 / DSM 5501 / Z-7288)</name>
    <dbReference type="NCBI Taxonomy" id="574087"/>
    <lineage>
        <taxon>Bacteria</taxon>
        <taxon>Bacillati</taxon>
        <taxon>Bacillota</taxon>
        <taxon>Clostridia</taxon>
        <taxon>Halanaerobiales</taxon>
        <taxon>Halobacteroidaceae</taxon>
        <taxon>Acetohalobium</taxon>
    </lineage>
</organism>
<dbReference type="RefSeq" id="WP_013278515.1">
    <property type="nucleotide sequence ID" value="NC_014378.1"/>
</dbReference>
<evidence type="ECO:0000259" key="1">
    <source>
        <dbReference type="PROSITE" id="PS51782"/>
    </source>
</evidence>
<dbReference type="CAZy" id="CBM50">
    <property type="family name" value="Carbohydrate-Binding Module Family 50"/>
</dbReference>
<accession>D9QRC9</accession>
<protein>
    <submittedName>
        <fullName evidence="2">Peptidoglycan-binding lysin domain protein</fullName>
    </submittedName>
</protein>
<keyword evidence="3" id="KW-1185">Reference proteome</keyword>